<reference evidence="2 3" key="1">
    <citation type="journal article" date="2019" name="Nat. Microbiol.">
        <title>Mediterranean grassland soil C-N compound turnover is dependent on rainfall and depth, and is mediated by genomically divergent microorganisms.</title>
        <authorList>
            <person name="Diamond S."/>
            <person name="Andeer P.F."/>
            <person name="Li Z."/>
            <person name="Crits-Christoph A."/>
            <person name="Burstein D."/>
            <person name="Anantharaman K."/>
            <person name="Lane K.R."/>
            <person name="Thomas B.C."/>
            <person name="Pan C."/>
            <person name="Northen T.R."/>
            <person name="Banfield J.F."/>
        </authorList>
    </citation>
    <scope>NUCLEOTIDE SEQUENCE [LARGE SCALE GENOMIC DNA]</scope>
    <source>
        <strain evidence="2">WS_3</strain>
    </source>
</reference>
<gene>
    <name evidence="2" type="ORF">E6K73_12790</name>
</gene>
<evidence type="ECO:0000256" key="1">
    <source>
        <dbReference type="SAM" id="SignalP"/>
    </source>
</evidence>
<feature type="signal peptide" evidence="1">
    <location>
        <begin position="1"/>
        <end position="34"/>
    </location>
</feature>
<name>A0A538S9C9_UNCEI</name>
<feature type="non-terminal residue" evidence="2">
    <location>
        <position position="224"/>
    </location>
</feature>
<evidence type="ECO:0000313" key="2">
    <source>
        <dbReference type="EMBL" id="TMQ47984.1"/>
    </source>
</evidence>
<protein>
    <submittedName>
        <fullName evidence="2">Uncharacterized protein</fullName>
    </submittedName>
</protein>
<sequence length="224" mass="24995">MNRQPLAMTAPRWKGALAPALALMLLLLPGAAHADRRYFLHTYSPFLSPAGELEIESWLTAKAGKQNPGEGPEWAPRVELEYTIHDRFSGAAYLNFHAPAGRDLRFESPSIELIYRLSDPGRLPGDPALYLETTESGEELELESKLLVAHRSGRWLSATNLIGEFEFRHDRQKMLPSGEVLRNAFSGEVTGGLAFELTRRVTVGVESRYRSEHPNFGRRAAALL</sequence>
<dbReference type="AlphaFoldDB" id="A0A538S9C9"/>
<comment type="caution">
    <text evidence="2">The sequence shown here is derived from an EMBL/GenBank/DDBJ whole genome shotgun (WGS) entry which is preliminary data.</text>
</comment>
<evidence type="ECO:0000313" key="3">
    <source>
        <dbReference type="Proteomes" id="UP000320184"/>
    </source>
</evidence>
<keyword evidence="1" id="KW-0732">Signal</keyword>
<dbReference type="EMBL" id="VBOT01000159">
    <property type="protein sequence ID" value="TMQ47984.1"/>
    <property type="molecule type" value="Genomic_DNA"/>
</dbReference>
<feature type="chain" id="PRO_5021976565" evidence="1">
    <location>
        <begin position="35"/>
        <end position="224"/>
    </location>
</feature>
<proteinExistence type="predicted"/>
<dbReference type="Proteomes" id="UP000320184">
    <property type="component" value="Unassembled WGS sequence"/>
</dbReference>
<organism evidence="2 3">
    <name type="scientific">Eiseniibacteriota bacterium</name>
    <dbReference type="NCBI Taxonomy" id="2212470"/>
    <lineage>
        <taxon>Bacteria</taxon>
        <taxon>Candidatus Eiseniibacteriota</taxon>
    </lineage>
</organism>
<accession>A0A538S9C9</accession>